<dbReference type="InterPro" id="IPR002885">
    <property type="entry name" value="PPR_rpt"/>
</dbReference>
<keyword evidence="2" id="KW-0677">Repeat</keyword>
<dbReference type="AlphaFoldDB" id="I3SME6"/>
<organism evidence="4">
    <name type="scientific">Lotus japonicus</name>
    <name type="common">Lotus corniculatus var. japonicus</name>
    <dbReference type="NCBI Taxonomy" id="34305"/>
    <lineage>
        <taxon>Eukaryota</taxon>
        <taxon>Viridiplantae</taxon>
        <taxon>Streptophyta</taxon>
        <taxon>Embryophyta</taxon>
        <taxon>Tracheophyta</taxon>
        <taxon>Spermatophyta</taxon>
        <taxon>Magnoliopsida</taxon>
        <taxon>eudicotyledons</taxon>
        <taxon>Gunneridae</taxon>
        <taxon>Pentapetalae</taxon>
        <taxon>rosids</taxon>
        <taxon>fabids</taxon>
        <taxon>Fabales</taxon>
        <taxon>Fabaceae</taxon>
        <taxon>Papilionoideae</taxon>
        <taxon>50 kb inversion clade</taxon>
        <taxon>NPAAA clade</taxon>
        <taxon>Hologalegina</taxon>
        <taxon>robinioid clade</taxon>
        <taxon>Loteae</taxon>
        <taxon>Lotus</taxon>
    </lineage>
</organism>
<evidence type="ECO:0008006" key="5">
    <source>
        <dbReference type="Google" id="ProtNLM"/>
    </source>
</evidence>
<dbReference type="Gene3D" id="1.25.40.10">
    <property type="entry name" value="Tetratricopeptide repeat domain"/>
    <property type="match status" value="1"/>
</dbReference>
<dbReference type="EMBL" id="BT141644">
    <property type="protein sequence ID" value="AFK41438.1"/>
    <property type="molecule type" value="mRNA"/>
</dbReference>
<proteinExistence type="evidence at transcript level"/>
<evidence type="ECO:0000256" key="1">
    <source>
        <dbReference type="ARBA" id="ARBA00007626"/>
    </source>
</evidence>
<dbReference type="InterPro" id="IPR011990">
    <property type="entry name" value="TPR-like_helical_dom_sf"/>
</dbReference>
<accession>I3SME6</accession>
<dbReference type="PANTHER" id="PTHR47941">
    <property type="entry name" value="PENTATRICOPEPTIDE REPEAT-CONTAINING PROTEIN 3, MITOCHONDRIAL"/>
    <property type="match status" value="1"/>
</dbReference>
<comment type="similarity">
    <text evidence="1">Belongs to the PPR family. P subfamily.</text>
</comment>
<evidence type="ECO:0000256" key="3">
    <source>
        <dbReference type="PROSITE-ProRule" id="PRU00708"/>
    </source>
</evidence>
<dbReference type="NCBIfam" id="TIGR00756">
    <property type="entry name" value="PPR"/>
    <property type="match status" value="1"/>
</dbReference>
<dbReference type="PROSITE" id="PS51375">
    <property type="entry name" value="PPR"/>
    <property type="match status" value="1"/>
</dbReference>
<name>I3SME6_LOTJA</name>
<evidence type="ECO:0000256" key="2">
    <source>
        <dbReference type="ARBA" id="ARBA00022737"/>
    </source>
</evidence>
<feature type="repeat" description="PPR" evidence="3">
    <location>
        <begin position="9"/>
        <end position="44"/>
    </location>
</feature>
<protein>
    <recommendedName>
        <fullName evidence="5">Pentatricopeptide repeat-containing protein</fullName>
    </recommendedName>
</protein>
<reference evidence="4" key="1">
    <citation type="submission" date="2012-05" db="EMBL/GenBank/DDBJ databases">
        <authorList>
            <person name="Krishnakumar V."/>
            <person name="Cheung F."/>
            <person name="Xiao Y."/>
            <person name="Chan A."/>
            <person name="Moskal W.A."/>
            <person name="Town C.D."/>
        </authorList>
    </citation>
    <scope>NUCLEOTIDE SEQUENCE</scope>
</reference>
<evidence type="ECO:0000313" key="4">
    <source>
        <dbReference type="EMBL" id="AFK41438.1"/>
    </source>
</evidence>
<sequence>MMEKAESPDAVTYKIVFRGLCNGGGPIQEAVDFTVEMLEKGILPDFPSFGFLAEGLCSLAMGDTLIELVNMVMEKAKFSEMETSMIRGFLKINKFKDALANLSVILDRQKSRRY</sequence>